<sequence length="162" mass="18377">MRACEGGPRVGRPRRAAGGATQFRSGRRGPRPRPRAVAVSRRTPSDETVAPLVALRSIDRSRCSNVARIMGSCIRSLTTNALRDKVAFITLAYRVQYRAVKPKSFETKLRSPRRPRPRSLNNGVRRNRRSISRRKNGFRYVSSYSRDPRGILNRRRFALAAT</sequence>
<name>A0A4C1VRU8_EUMVA</name>
<accession>A0A4C1VRU8</accession>
<dbReference type="Proteomes" id="UP000299102">
    <property type="component" value="Unassembled WGS sequence"/>
</dbReference>
<protein>
    <submittedName>
        <fullName evidence="2">Uncharacterized protein</fullName>
    </submittedName>
</protein>
<comment type="caution">
    <text evidence="2">The sequence shown here is derived from an EMBL/GenBank/DDBJ whole genome shotgun (WGS) entry which is preliminary data.</text>
</comment>
<feature type="region of interest" description="Disordered" evidence="1">
    <location>
        <begin position="106"/>
        <end position="132"/>
    </location>
</feature>
<keyword evidence="3" id="KW-1185">Reference proteome</keyword>
<gene>
    <name evidence="2" type="ORF">EVAR_32550_1</name>
</gene>
<feature type="region of interest" description="Disordered" evidence="1">
    <location>
        <begin position="1"/>
        <end position="43"/>
    </location>
</feature>
<feature type="compositionally biased region" description="Basic residues" evidence="1">
    <location>
        <begin position="25"/>
        <end position="34"/>
    </location>
</feature>
<proteinExistence type="predicted"/>
<evidence type="ECO:0000256" key="1">
    <source>
        <dbReference type="SAM" id="MobiDB-lite"/>
    </source>
</evidence>
<evidence type="ECO:0000313" key="2">
    <source>
        <dbReference type="EMBL" id="GBP41097.1"/>
    </source>
</evidence>
<dbReference type="EMBL" id="BGZK01000393">
    <property type="protein sequence ID" value="GBP41097.1"/>
    <property type="molecule type" value="Genomic_DNA"/>
</dbReference>
<dbReference type="AlphaFoldDB" id="A0A4C1VRU8"/>
<reference evidence="2 3" key="1">
    <citation type="journal article" date="2019" name="Commun. Biol.">
        <title>The bagworm genome reveals a unique fibroin gene that provides high tensile strength.</title>
        <authorList>
            <person name="Kono N."/>
            <person name="Nakamura H."/>
            <person name="Ohtoshi R."/>
            <person name="Tomita M."/>
            <person name="Numata K."/>
            <person name="Arakawa K."/>
        </authorList>
    </citation>
    <scope>NUCLEOTIDE SEQUENCE [LARGE SCALE GENOMIC DNA]</scope>
</reference>
<organism evidence="2 3">
    <name type="scientific">Eumeta variegata</name>
    <name type="common">Bagworm moth</name>
    <name type="synonym">Eumeta japonica</name>
    <dbReference type="NCBI Taxonomy" id="151549"/>
    <lineage>
        <taxon>Eukaryota</taxon>
        <taxon>Metazoa</taxon>
        <taxon>Ecdysozoa</taxon>
        <taxon>Arthropoda</taxon>
        <taxon>Hexapoda</taxon>
        <taxon>Insecta</taxon>
        <taxon>Pterygota</taxon>
        <taxon>Neoptera</taxon>
        <taxon>Endopterygota</taxon>
        <taxon>Lepidoptera</taxon>
        <taxon>Glossata</taxon>
        <taxon>Ditrysia</taxon>
        <taxon>Tineoidea</taxon>
        <taxon>Psychidae</taxon>
        <taxon>Oiketicinae</taxon>
        <taxon>Eumeta</taxon>
    </lineage>
</organism>
<evidence type="ECO:0000313" key="3">
    <source>
        <dbReference type="Proteomes" id="UP000299102"/>
    </source>
</evidence>